<comment type="subcellular location">
    <subcellularLocation>
        <location evidence="1">Cytoplasmic vesicle</location>
        <location evidence="1">COPII-coated vesicle membrane</location>
        <topology evidence="1">Peripheral membrane protein</topology>
        <orientation evidence="1">Cytoplasmic side</orientation>
    </subcellularLocation>
    <subcellularLocation>
        <location evidence="1">Endoplasmic reticulum membrane</location>
        <topology evidence="1">Peripheral membrane protein</topology>
        <orientation evidence="1">Cytoplasmic side</orientation>
    </subcellularLocation>
</comment>
<dbReference type="Pfam" id="PF04811">
    <property type="entry name" value="Sec23_trunk"/>
    <property type="match status" value="1"/>
</dbReference>
<comment type="similarity">
    <text evidence="1">Belongs to the SEC23/SEC24 family. SEC23 subfamily.</text>
</comment>
<keyword evidence="1" id="KW-0472">Membrane</keyword>
<dbReference type="Gene3D" id="3.40.50.410">
    <property type="entry name" value="von Willebrand factor, type A domain"/>
    <property type="match status" value="1"/>
</dbReference>
<dbReference type="InterPro" id="IPR006896">
    <property type="entry name" value="Sec23/24_trunk_dom"/>
</dbReference>
<keyword evidence="1" id="KW-0963">Cytoplasm</keyword>
<keyword evidence="1" id="KW-0813">Transport</keyword>
<organism evidence="3 4">
    <name type="scientific">Hibiscus sabdariffa</name>
    <name type="common">roselle</name>
    <dbReference type="NCBI Taxonomy" id="183260"/>
    <lineage>
        <taxon>Eukaryota</taxon>
        <taxon>Viridiplantae</taxon>
        <taxon>Streptophyta</taxon>
        <taxon>Embryophyta</taxon>
        <taxon>Tracheophyta</taxon>
        <taxon>Spermatophyta</taxon>
        <taxon>Magnoliopsida</taxon>
        <taxon>eudicotyledons</taxon>
        <taxon>Gunneridae</taxon>
        <taxon>Pentapetalae</taxon>
        <taxon>rosids</taxon>
        <taxon>malvids</taxon>
        <taxon>Malvales</taxon>
        <taxon>Malvaceae</taxon>
        <taxon>Malvoideae</taxon>
        <taxon>Hibiscus</taxon>
    </lineage>
</organism>
<dbReference type="SUPFAM" id="SSF53300">
    <property type="entry name" value="vWA-like"/>
    <property type="match status" value="1"/>
</dbReference>
<evidence type="ECO:0000259" key="2">
    <source>
        <dbReference type="Pfam" id="PF04811"/>
    </source>
</evidence>
<dbReference type="InterPro" id="IPR036175">
    <property type="entry name" value="Sec23/24_helical_dom_sf"/>
</dbReference>
<proteinExistence type="inferred from homology"/>
<dbReference type="PANTHER" id="PTHR11141">
    <property type="entry name" value="PROTEIN TRANSPORT PROTEIN SEC23"/>
    <property type="match status" value="1"/>
</dbReference>
<comment type="function">
    <text evidence="1">Component of the coat protein complex II (COPII) which promotes the formation of transport vesicles from the endoplasmic reticulum (ER). The coat has two main functions, the physical deformation of the endoplasmic reticulum membrane into vesicles and the selection of cargo molecules.</text>
</comment>
<reference evidence="3 4" key="1">
    <citation type="journal article" date="2024" name="G3 (Bethesda)">
        <title>Genome assembly of Hibiscus sabdariffa L. provides insights into metabolisms of medicinal natural products.</title>
        <authorList>
            <person name="Kim T."/>
        </authorList>
    </citation>
    <scope>NUCLEOTIDE SEQUENCE [LARGE SCALE GENOMIC DNA]</scope>
    <source>
        <strain evidence="3">TK-2024</strain>
        <tissue evidence="3">Old leaves</tissue>
    </source>
</reference>
<accession>A0ABR2P7A7</accession>
<comment type="caution">
    <text evidence="3">The sequence shown here is derived from an EMBL/GenBank/DDBJ whole genome shotgun (WGS) entry which is preliminary data.</text>
</comment>
<dbReference type="InterPro" id="IPR036465">
    <property type="entry name" value="vWFA_dom_sf"/>
</dbReference>
<evidence type="ECO:0000256" key="1">
    <source>
        <dbReference type="RuleBase" id="RU365030"/>
    </source>
</evidence>
<dbReference type="SUPFAM" id="SSF81811">
    <property type="entry name" value="Helical domain of Sec23/24"/>
    <property type="match status" value="1"/>
</dbReference>
<keyword evidence="1" id="KW-0256">Endoplasmic reticulum</keyword>
<evidence type="ECO:0000313" key="4">
    <source>
        <dbReference type="Proteomes" id="UP001396334"/>
    </source>
</evidence>
<dbReference type="PANTHER" id="PTHR11141:SF22">
    <property type="entry name" value="PROTEIN TRANSPORT PROTEIN SEC23 G"/>
    <property type="match status" value="1"/>
</dbReference>
<dbReference type="Proteomes" id="UP001396334">
    <property type="component" value="Unassembled WGS sequence"/>
</dbReference>
<name>A0ABR2P7A7_9ROSI</name>
<dbReference type="EMBL" id="JBBPBN010000078">
    <property type="protein sequence ID" value="KAK8984198.1"/>
    <property type="molecule type" value="Genomic_DNA"/>
</dbReference>
<sequence length="298" mass="32943">MAVAFDKARRRLIDDPTRCHVHAVDGVLGAPDPKPMGSSLLSSMTSTKAGEVESRGRTFVFVVDGCMEEEELTAVKSELRHMVEQLPENALVGLVTFDAMVNVYDLGFSECSRVVVFHSNRELSSQQKQKLIRIGSTKLQQLGKSPVVQKQSFLLPVSECEFSITSAKMTPGHRPLTSTGATIATALGFLEGCLVNTGSRIMVFTSGPATRRPGIFITRYRDGNMGIPKRVTTVARRWFAKQSPEIHDGFDQEAAASVMARLAIHRAEVCVVRYVIRWLDDTLRCFASKFGDYIQEDP</sequence>
<feature type="domain" description="Sec23/Sec24 trunk" evidence="2">
    <location>
        <begin position="58"/>
        <end position="221"/>
    </location>
</feature>
<keyword evidence="1" id="KW-0653">Protein transport</keyword>
<keyword evidence="4" id="KW-1185">Reference proteome</keyword>
<keyword evidence="1" id="KW-0931">ER-Golgi transport</keyword>
<keyword evidence="1" id="KW-0479">Metal-binding</keyword>
<keyword evidence="1" id="KW-0968">Cytoplasmic vesicle</keyword>
<keyword evidence="1" id="KW-0862">Zinc</keyword>
<dbReference type="InterPro" id="IPR037364">
    <property type="entry name" value="Sec23"/>
</dbReference>
<dbReference type="Gene3D" id="1.20.120.730">
    <property type="entry name" value="Sec23/Sec24 helical domain"/>
    <property type="match status" value="1"/>
</dbReference>
<protein>
    <recommendedName>
        <fullName evidence="1">Protein transport protein SEC23</fullName>
    </recommendedName>
</protein>
<evidence type="ECO:0000313" key="3">
    <source>
        <dbReference type="EMBL" id="KAK8984198.1"/>
    </source>
</evidence>
<gene>
    <name evidence="3" type="ORF">V6N11_029519</name>
</gene>